<dbReference type="SUPFAM" id="SSF53474">
    <property type="entry name" value="alpha/beta-Hydrolases"/>
    <property type="match status" value="1"/>
</dbReference>
<dbReference type="EMBL" id="JADFTS010000006">
    <property type="protein sequence ID" value="KAF9601902.1"/>
    <property type="molecule type" value="Genomic_DNA"/>
</dbReference>
<sequence length="311" mass="34745">MSRITFEYPPFIRVYDDGRKERLTDDVFVAPSVDPSTGVSSKDVKIKPGDVKLPPESVLSARLYLPKGANPQYKLPLLIYFHGGGFCIDSAFCATYHNFLNLLVEKANVVAISVNYRRAPEYSLPIAFQDSWTSLKWVFSNPKEEWLNNYVDFNRVFMGGDSAGATITHNMAVQAAHSELNGKFNGILVVHPYFLGVKPLDSEGDMDLLGKLWTTVYPTTSGLDDPLINPVKDPNFKKLSCKKVLVCVAEKDVLVYRGKFYYEQLGKCGWNGVAELAEAKGENHVFFLSNPTCENAVEFFKLVVAFINASE</sequence>
<organism evidence="2 3">
    <name type="scientific">Coptis chinensis</name>
    <dbReference type="NCBI Taxonomy" id="261450"/>
    <lineage>
        <taxon>Eukaryota</taxon>
        <taxon>Viridiplantae</taxon>
        <taxon>Streptophyta</taxon>
        <taxon>Embryophyta</taxon>
        <taxon>Tracheophyta</taxon>
        <taxon>Spermatophyta</taxon>
        <taxon>Magnoliopsida</taxon>
        <taxon>Ranunculales</taxon>
        <taxon>Ranunculaceae</taxon>
        <taxon>Coptidoideae</taxon>
        <taxon>Coptis</taxon>
    </lineage>
</organism>
<protein>
    <recommendedName>
        <fullName evidence="1">Alpha/beta hydrolase fold-3 domain-containing protein</fullName>
    </recommendedName>
</protein>
<dbReference type="AlphaFoldDB" id="A0A835HPD0"/>
<comment type="caution">
    <text evidence="2">The sequence shown here is derived from an EMBL/GenBank/DDBJ whole genome shotgun (WGS) entry which is preliminary data.</text>
</comment>
<feature type="domain" description="Alpha/beta hydrolase fold-3" evidence="1">
    <location>
        <begin position="78"/>
        <end position="287"/>
    </location>
</feature>
<dbReference type="PANTHER" id="PTHR23024">
    <property type="entry name" value="ARYLACETAMIDE DEACETYLASE"/>
    <property type="match status" value="1"/>
</dbReference>
<proteinExistence type="predicted"/>
<dbReference type="InterPro" id="IPR029058">
    <property type="entry name" value="AB_hydrolase_fold"/>
</dbReference>
<evidence type="ECO:0000259" key="1">
    <source>
        <dbReference type="Pfam" id="PF07859"/>
    </source>
</evidence>
<reference evidence="2 3" key="1">
    <citation type="submission" date="2020-10" db="EMBL/GenBank/DDBJ databases">
        <title>The Coptis chinensis genome and diversification of protoberbering-type alkaloids.</title>
        <authorList>
            <person name="Wang B."/>
            <person name="Shu S."/>
            <person name="Song C."/>
            <person name="Liu Y."/>
        </authorList>
    </citation>
    <scope>NUCLEOTIDE SEQUENCE [LARGE SCALE GENOMIC DNA]</scope>
    <source>
        <strain evidence="2">HL-2020</strain>
        <tissue evidence="2">Leaf</tissue>
    </source>
</reference>
<dbReference type="Proteomes" id="UP000631114">
    <property type="component" value="Unassembled WGS sequence"/>
</dbReference>
<dbReference type="PANTHER" id="PTHR23024:SF467">
    <property type="entry name" value="CARBOXYLESTERASE 12-RELATED"/>
    <property type="match status" value="1"/>
</dbReference>
<gene>
    <name evidence="2" type="ORF">IFM89_023966</name>
</gene>
<evidence type="ECO:0000313" key="3">
    <source>
        <dbReference type="Proteomes" id="UP000631114"/>
    </source>
</evidence>
<dbReference type="Gene3D" id="3.40.50.1820">
    <property type="entry name" value="alpha/beta hydrolase"/>
    <property type="match status" value="1"/>
</dbReference>
<keyword evidence="3" id="KW-1185">Reference proteome</keyword>
<dbReference type="Pfam" id="PF07859">
    <property type="entry name" value="Abhydrolase_3"/>
    <property type="match status" value="1"/>
</dbReference>
<dbReference type="InterPro" id="IPR013094">
    <property type="entry name" value="AB_hydrolase_3"/>
</dbReference>
<name>A0A835HPD0_9MAGN</name>
<accession>A0A835HPD0</accession>
<dbReference type="OrthoDB" id="408631at2759"/>
<evidence type="ECO:0000313" key="2">
    <source>
        <dbReference type="EMBL" id="KAF9601902.1"/>
    </source>
</evidence>
<dbReference type="GO" id="GO:0016787">
    <property type="term" value="F:hydrolase activity"/>
    <property type="evidence" value="ECO:0007669"/>
    <property type="project" value="InterPro"/>
</dbReference>
<dbReference type="InterPro" id="IPR050466">
    <property type="entry name" value="Carboxylest/Gibb_receptor"/>
</dbReference>